<feature type="transmembrane region" description="Helical" evidence="1">
    <location>
        <begin position="12"/>
        <end position="31"/>
    </location>
</feature>
<name>A0A3G3JUA0_9BACL</name>
<evidence type="ECO:0000313" key="3">
    <source>
        <dbReference type="Proteomes" id="UP000269097"/>
    </source>
</evidence>
<organism evidence="2 3">
    <name type="scientific">Cohnella candidum</name>
    <dbReference type="NCBI Taxonomy" id="2674991"/>
    <lineage>
        <taxon>Bacteria</taxon>
        <taxon>Bacillati</taxon>
        <taxon>Bacillota</taxon>
        <taxon>Bacilli</taxon>
        <taxon>Bacillales</taxon>
        <taxon>Paenibacillaceae</taxon>
        <taxon>Cohnella</taxon>
    </lineage>
</organism>
<feature type="transmembrane region" description="Helical" evidence="1">
    <location>
        <begin position="107"/>
        <end position="126"/>
    </location>
</feature>
<reference evidence="2 3" key="1">
    <citation type="submission" date="2018-10" db="EMBL/GenBank/DDBJ databases">
        <title>Genome Sequence of Cohnella sp.</title>
        <authorList>
            <person name="Srinivasan S."/>
            <person name="Kim M.K."/>
        </authorList>
    </citation>
    <scope>NUCLEOTIDE SEQUENCE [LARGE SCALE GENOMIC DNA]</scope>
    <source>
        <strain evidence="2 3">18JY8-7</strain>
    </source>
</reference>
<evidence type="ECO:0000256" key="1">
    <source>
        <dbReference type="SAM" id="Phobius"/>
    </source>
</evidence>
<dbReference type="AlphaFoldDB" id="A0A3G3JUA0"/>
<feature type="transmembrane region" description="Helical" evidence="1">
    <location>
        <begin position="68"/>
        <end position="87"/>
    </location>
</feature>
<dbReference type="InterPro" id="IPR024515">
    <property type="entry name" value="DUF3397"/>
</dbReference>
<keyword evidence="1" id="KW-1133">Transmembrane helix</keyword>
<dbReference type="KEGG" id="coh:EAV92_03915"/>
<keyword evidence="1" id="KW-0472">Membrane</keyword>
<dbReference type="Pfam" id="PF11877">
    <property type="entry name" value="DUF3397"/>
    <property type="match status" value="1"/>
</dbReference>
<dbReference type="RefSeq" id="WP_123039854.1">
    <property type="nucleotide sequence ID" value="NZ_CP033433.1"/>
</dbReference>
<evidence type="ECO:0000313" key="2">
    <source>
        <dbReference type="EMBL" id="AYQ71792.1"/>
    </source>
</evidence>
<sequence length="130" mass="14398">MSGLWNALTDVYMVLAALPFIPFLIVYFTCAVKGMDKKKAIRLSMDVTNVFLIGIVAALLSTLTGSSFGFFFILLVMLIGAGLIGNAQNRLRGKIDPRKIFRAIWRLSFFAMAILYLLLMSLKLILPSSS</sequence>
<gene>
    <name evidence="2" type="ORF">EAV92_03915</name>
</gene>
<dbReference type="EMBL" id="CP033433">
    <property type="protein sequence ID" value="AYQ71792.1"/>
    <property type="molecule type" value="Genomic_DNA"/>
</dbReference>
<keyword evidence="1" id="KW-0812">Transmembrane</keyword>
<accession>A0A3G3JUA0</accession>
<proteinExistence type="predicted"/>
<protein>
    <submittedName>
        <fullName evidence="2">DUF3397 domain-containing protein</fullName>
    </submittedName>
</protein>
<feature type="transmembrane region" description="Helical" evidence="1">
    <location>
        <begin position="43"/>
        <end position="62"/>
    </location>
</feature>
<keyword evidence="3" id="KW-1185">Reference proteome</keyword>
<dbReference type="Proteomes" id="UP000269097">
    <property type="component" value="Chromosome"/>
</dbReference>